<dbReference type="SUPFAM" id="SSF50729">
    <property type="entry name" value="PH domain-like"/>
    <property type="match status" value="1"/>
</dbReference>
<feature type="region of interest" description="Disordered" evidence="4">
    <location>
        <begin position="1073"/>
        <end position="1128"/>
    </location>
</feature>
<feature type="compositionally biased region" description="Polar residues" evidence="4">
    <location>
        <begin position="460"/>
        <end position="472"/>
    </location>
</feature>
<dbReference type="InterPro" id="IPR036028">
    <property type="entry name" value="SH3-like_dom_sf"/>
</dbReference>
<dbReference type="OrthoDB" id="660555at2759"/>
<protein>
    <recommendedName>
        <fullName evidence="10">Spermatogenesis-associated protein 13</fullName>
    </recommendedName>
</protein>
<proteinExistence type="predicted"/>
<dbReference type="InterPro" id="IPR035899">
    <property type="entry name" value="DBL_dom_sf"/>
</dbReference>
<accession>A0A9N9TPC2</accession>
<feature type="compositionally biased region" description="Basic residues" evidence="4">
    <location>
        <begin position="956"/>
        <end position="970"/>
    </location>
</feature>
<dbReference type="EMBL" id="OU900095">
    <property type="protein sequence ID" value="CAG9859561.1"/>
    <property type="molecule type" value="Genomic_DNA"/>
</dbReference>
<feature type="compositionally biased region" description="Basic and acidic residues" evidence="4">
    <location>
        <begin position="1253"/>
        <end position="1266"/>
    </location>
</feature>
<keyword evidence="1 3" id="KW-0728">SH3 domain</keyword>
<dbReference type="GO" id="GO:0005829">
    <property type="term" value="C:cytosol"/>
    <property type="evidence" value="ECO:0007669"/>
    <property type="project" value="TreeGrafter"/>
</dbReference>
<feature type="region of interest" description="Disordered" evidence="4">
    <location>
        <begin position="1155"/>
        <end position="1225"/>
    </location>
</feature>
<dbReference type="InterPro" id="IPR053086">
    <property type="entry name" value="RhoGEF_domain"/>
</dbReference>
<dbReference type="InterPro" id="IPR000219">
    <property type="entry name" value="DH_dom"/>
</dbReference>
<dbReference type="CDD" id="cd00160">
    <property type="entry name" value="RhoGEF"/>
    <property type="match status" value="1"/>
</dbReference>
<organism evidence="8 9">
    <name type="scientific">Phyllotreta striolata</name>
    <name type="common">Striped flea beetle</name>
    <name type="synonym">Crioceris striolata</name>
    <dbReference type="NCBI Taxonomy" id="444603"/>
    <lineage>
        <taxon>Eukaryota</taxon>
        <taxon>Metazoa</taxon>
        <taxon>Ecdysozoa</taxon>
        <taxon>Arthropoda</taxon>
        <taxon>Hexapoda</taxon>
        <taxon>Insecta</taxon>
        <taxon>Pterygota</taxon>
        <taxon>Neoptera</taxon>
        <taxon>Endopterygota</taxon>
        <taxon>Coleoptera</taxon>
        <taxon>Polyphaga</taxon>
        <taxon>Cucujiformia</taxon>
        <taxon>Chrysomeloidea</taxon>
        <taxon>Chrysomelidae</taxon>
        <taxon>Galerucinae</taxon>
        <taxon>Alticini</taxon>
        <taxon>Phyllotreta</taxon>
    </lineage>
</organism>
<dbReference type="PANTHER" id="PTHR45834:SF3">
    <property type="entry name" value="RHO GUANINE NUCLEOTIDE EXCHANGE FACTOR 3, ISOFORM L"/>
    <property type="match status" value="1"/>
</dbReference>
<feature type="region of interest" description="Disordered" evidence="4">
    <location>
        <begin position="1731"/>
        <end position="1765"/>
    </location>
</feature>
<feature type="compositionally biased region" description="Polar residues" evidence="4">
    <location>
        <begin position="530"/>
        <end position="541"/>
    </location>
</feature>
<dbReference type="Proteomes" id="UP001153712">
    <property type="component" value="Chromosome 2"/>
</dbReference>
<dbReference type="Pfam" id="PF07653">
    <property type="entry name" value="SH3_2"/>
    <property type="match status" value="1"/>
</dbReference>
<dbReference type="PROSITE" id="PS00741">
    <property type="entry name" value="DH_1"/>
    <property type="match status" value="1"/>
</dbReference>
<feature type="region of interest" description="Disordered" evidence="4">
    <location>
        <begin position="692"/>
        <end position="1038"/>
    </location>
</feature>
<dbReference type="PROSITE" id="PS50003">
    <property type="entry name" value="PH_DOMAIN"/>
    <property type="match status" value="1"/>
</dbReference>
<dbReference type="SMART" id="SM00326">
    <property type="entry name" value="SH3"/>
    <property type="match status" value="1"/>
</dbReference>
<sequence>MSTARGPNVSVLHVRSTSSPWDATGKATYSTSKSYRLVGGAASSLPPSTKQRSLGGGAYKWWNSPSFRNTADVDATIDRYSIAGEEDRELSPVRWHDGEVDGVYLNKSGWVQVEHRSLEEKTSKKSRGKLADYRFDSEPVCERPTALVFHSCNRNSASPSPPPDSPSVTPIISPPPAFQDRVDRGPMKRSKTFFGKTPFLPRSNAIEDSDASPPATPQWRPTGASPPSPLWNPGGKPLPSPQWKTTKSTPNSLWNSREKSPPSPRWKSMDNAPPSPLWNARKSPPSPLWQRPREQSPPSPLWQQHRKSPPSPLWNVSGKSPPSTQWKVSPRQPSKPKTITDKPAKVVTKMPQTKSLEDTTVRRNQFLQHYKGSSSSSSSSMGFRSLDSSFNRPGNVMPRLSENTDSSMDHHQDADEEDNDSSSVNVRVAPPRDRDRISPSGRSNRHHRTQTRRSPAGSDGNKTAGGSSSSSDEFPARSPPPPPAAQTINRRGGSSRTVHQQSRAPQEDATSRVRRSRSLQLPERKPQTFGKDSSPVSTRVSPQHLEHRTIVKIGDSGERAKKSLQNVQSAHSLPQSLDVNDVSDEVLREAEVVTGFLYGNRTRVAAQALLNQRYNGSISKDDKNRLASKAVNSEVTVYYVGNVKKEGQKVLVRGATSPVLSNGKPSFDGRSNRETCSIENCSFWPHCSHREGSNAIRPSHSYPTHQRSLDSTRSIITGDRKAQQEQHKRRMASEMERRKQQQINDMQIQLGERRTSPVKPKREATDGRKTSPVNPKGRAPTAFRNGVGSSFGRGDEEGAGTRESVATRPGSAPSEDADAETQQQLQQRSMSLPKSFLSASYQPPGGTLPWQRHGTESVGSSPGPPRKLPTPEPSLTAPVTPLHEGNRHRSPVGGTESRRAKASSTPQLLEESSNSEVNKWESIDQLEDRSGDKDNRPPAARRQLSAGRESGGVMQKFRKTFSLHFHHPRKLKGESSKEDDEPVASPPPPPPPTDRSVEESLPFHVPSTATCRIDGASPPPPPPADVDEGGDDAKEQQAITAAAAAAVGEHKYRFGSLVWRNSKEKKKLTKAARSAKCNSGDSGIQIEIVPNGGSTGCSSESHDTDPPGDVEDSPPRARRRRKPAARAAHLRRAFRPYSEVLNQILIDKFKADLKQRAHPDRRQVRRTRSDLSGRRTSRCRRPADMLSSPDSPPADAPAPGLAQHPADRPPDVVVRRRGVGRRATLRRSLSQPLDIDKLSPLMKAKRGGLKFHNVSDDDQDHHRGTSDEETMSDSESSVTSLIERKKSLELPVDEDMIIMAEAVFDHVAIESEELGFRAGDVIEVLETAHRDWWWGSSKGKFGWFPAHFVRLRVSQEDTVEDCLAAMASGERVPSQLRRRASISLLSNDQVRTSVVRELVQTERDFVKALEDIVDGYMAECRKRADMFADEQIEAIFVNLEEILSFQSGFLKDLEDCMEWEALYKSCVGGCFLKHRSGFKKYSDYCNNHPVATATLQELYQFENYNKFFEACRLMRGLIEIPLDGYLLCPIQRICKYPLQLAELLKYTKADHADYDDIKEALEAMRGVAMLINERKRKMESLEKLSAWQQRVEGWEDEDLIEVSSQLIHQGEVVKATTGMWTNNITLFLFDHQIVYCKKDILKRSTYVYKGRFCLDTSEVIDVPDGKDAQLGVTVRHAIKLHSTVRDKWLLFCCRSTSDKQRWLRMFDEERKLIEQDKSEGLDLAPSTRHLARMAARSKRRPPRKPRNGKNFKHDSGYVGSTTQLNATSTNSLGRKVGTWFTFSNRKARHQQSDVS</sequence>
<feature type="compositionally biased region" description="Basic residues" evidence="4">
    <location>
        <begin position="1731"/>
        <end position="1750"/>
    </location>
</feature>
<evidence type="ECO:0000313" key="8">
    <source>
        <dbReference type="EMBL" id="CAG9859561.1"/>
    </source>
</evidence>
<feature type="domain" description="PH" evidence="6">
    <location>
        <begin position="1605"/>
        <end position="1711"/>
    </location>
</feature>
<keyword evidence="9" id="KW-1185">Reference proteome</keyword>
<dbReference type="Pfam" id="PF00621">
    <property type="entry name" value="RhoGEF"/>
    <property type="match status" value="1"/>
</dbReference>
<feature type="compositionally biased region" description="Polar residues" evidence="4">
    <location>
        <begin position="701"/>
        <end position="715"/>
    </location>
</feature>
<dbReference type="InterPro" id="IPR055251">
    <property type="entry name" value="SOS1_NGEF_PH"/>
</dbReference>
<feature type="compositionally biased region" description="Basic and acidic residues" evidence="4">
    <location>
        <begin position="751"/>
        <end position="769"/>
    </location>
</feature>
<feature type="compositionally biased region" description="Pro residues" evidence="4">
    <location>
        <begin position="984"/>
        <end position="993"/>
    </location>
</feature>
<evidence type="ECO:0000256" key="2">
    <source>
        <dbReference type="ARBA" id="ARBA00022658"/>
    </source>
</evidence>
<feature type="compositionally biased region" description="Basic and acidic residues" evidence="4">
    <location>
        <begin position="1205"/>
        <end position="1214"/>
    </location>
</feature>
<dbReference type="GO" id="GO:0005085">
    <property type="term" value="F:guanyl-nucleotide exchange factor activity"/>
    <property type="evidence" value="ECO:0007669"/>
    <property type="project" value="UniProtKB-KW"/>
</dbReference>
<dbReference type="CDD" id="cd11828">
    <property type="entry name" value="SH3_ARHGEF9_like"/>
    <property type="match status" value="1"/>
</dbReference>
<dbReference type="Gene3D" id="1.20.900.10">
    <property type="entry name" value="Dbl homology (DH) domain"/>
    <property type="match status" value="1"/>
</dbReference>
<dbReference type="InterPro" id="IPR001452">
    <property type="entry name" value="SH3_domain"/>
</dbReference>
<feature type="compositionally biased region" description="Pro residues" evidence="4">
    <location>
        <begin position="862"/>
        <end position="872"/>
    </location>
</feature>
<evidence type="ECO:0000256" key="3">
    <source>
        <dbReference type="PROSITE-ProRule" id="PRU00192"/>
    </source>
</evidence>
<feature type="domain" description="SH3" evidence="5">
    <location>
        <begin position="1295"/>
        <end position="1354"/>
    </location>
</feature>
<dbReference type="SUPFAM" id="SSF48065">
    <property type="entry name" value="DBL homology domain (DH-domain)"/>
    <property type="match status" value="1"/>
</dbReference>
<evidence type="ECO:0000313" key="9">
    <source>
        <dbReference type="Proteomes" id="UP001153712"/>
    </source>
</evidence>
<feature type="region of interest" description="Disordered" evidence="4">
    <location>
        <begin position="1247"/>
        <end position="1280"/>
    </location>
</feature>
<feature type="compositionally biased region" description="Polar residues" evidence="4">
    <location>
        <begin position="486"/>
        <end position="504"/>
    </location>
</feature>
<feature type="compositionally biased region" description="Basic residues" evidence="4">
    <location>
        <begin position="1215"/>
        <end position="1225"/>
    </location>
</feature>
<evidence type="ECO:0000259" key="6">
    <source>
        <dbReference type="PROSITE" id="PS50003"/>
    </source>
</evidence>
<reference evidence="8" key="1">
    <citation type="submission" date="2022-01" db="EMBL/GenBank/DDBJ databases">
        <authorList>
            <person name="King R."/>
        </authorList>
    </citation>
    <scope>NUCLEOTIDE SEQUENCE</scope>
</reference>
<dbReference type="SUPFAM" id="SSF50044">
    <property type="entry name" value="SH3-domain"/>
    <property type="match status" value="1"/>
</dbReference>
<feature type="compositionally biased region" description="Basic and acidic residues" evidence="4">
    <location>
        <begin position="718"/>
        <end position="739"/>
    </location>
</feature>
<dbReference type="PROSITE" id="PS50002">
    <property type="entry name" value="SH3"/>
    <property type="match status" value="1"/>
</dbReference>
<dbReference type="SMART" id="SM00233">
    <property type="entry name" value="PH"/>
    <property type="match status" value="1"/>
</dbReference>
<dbReference type="PANTHER" id="PTHR45834">
    <property type="entry name" value="RHO GUANINE NUCLEOTIDE EXCHANGE FACTOR 9-RELATED"/>
    <property type="match status" value="1"/>
</dbReference>
<gene>
    <name evidence="8" type="ORF">PHYEVI_LOCUS5935</name>
</gene>
<evidence type="ECO:0000256" key="4">
    <source>
        <dbReference type="SAM" id="MobiDB-lite"/>
    </source>
</evidence>
<dbReference type="InterPro" id="IPR001331">
    <property type="entry name" value="GDS_CDC24_CS"/>
</dbReference>
<dbReference type="Pfam" id="PF22697">
    <property type="entry name" value="SOS1_NGEF_PH"/>
    <property type="match status" value="1"/>
</dbReference>
<feature type="compositionally biased region" description="Pro residues" evidence="4">
    <location>
        <begin position="224"/>
        <end position="240"/>
    </location>
</feature>
<feature type="compositionally biased region" description="Polar residues" evidence="4">
    <location>
        <begin position="317"/>
        <end position="337"/>
    </location>
</feature>
<feature type="domain" description="DH" evidence="7">
    <location>
        <begin position="1390"/>
        <end position="1574"/>
    </location>
</feature>
<feature type="compositionally biased region" description="Basic residues" evidence="4">
    <location>
        <begin position="1116"/>
        <end position="1128"/>
    </location>
</feature>
<dbReference type="InterPro" id="IPR011993">
    <property type="entry name" value="PH-like_dom_sf"/>
</dbReference>
<keyword evidence="2" id="KW-0344">Guanine-nucleotide releasing factor</keyword>
<dbReference type="InterPro" id="IPR001849">
    <property type="entry name" value="PH_domain"/>
</dbReference>
<evidence type="ECO:0008006" key="10">
    <source>
        <dbReference type="Google" id="ProtNLM"/>
    </source>
</evidence>
<feature type="compositionally biased region" description="Polar residues" evidence="4">
    <location>
        <begin position="242"/>
        <end position="255"/>
    </location>
</feature>
<evidence type="ECO:0000256" key="1">
    <source>
        <dbReference type="ARBA" id="ARBA00022443"/>
    </source>
</evidence>
<dbReference type="PROSITE" id="PS50010">
    <property type="entry name" value="DH_2"/>
    <property type="match status" value="1"/>
</dbReference>
<evidence type="ECO:0000259" key="7">
    <source>
        <dbReference type="PROSITE" id="PS50010"/>
    </source>
</evidence>
<evidence type="ECO:0000259" key="5">
    <source>
        <dbReference type="PROSITE" id="PS50002"/>
    </source>
</evidence>
<feature type="compositionally biased region" description="Polar residues" evidence="4">
    <location>
        <begin position="902"/>
        <end position="917"/>
    </location>
</feature>
<feature type="compositionally biased region" description="Polar residues" evidence="4">
    <location>
        <begin position="820"/>
        <end position="841"/>
    </location>
</feature>
<feature type="compositionally biased region" description="Basic and acidic residues" evidence="4">
    <location>
        <begin position="1155"/>
        <end position="1173"/>
    </location>
</feature>
<feature type="compositionally biased region" description="Low complexity" evidence="4">
    <location>
        <begin position="373"/>
        <end position="389"/>
    </location>
</feature>
<dbReference type="Gene3D" id="2.30.29.30">
    <property type="entry name" value="Pleckstrin-homology domain (PH domain)/Phosphotyrosine-binding domain (PTB)"/>
    <property type="match status" value="1"/>
</dbReference>
<dbReference type="CDD" id="cd01224">
    <property type="entry name" value="PH_Collybistin_ASEF"/>
    <property type="match status" value="1"/>
</dbReference>
<feature type="region of interest" description="Disordered" evidence="4">
    <location>
        <begin position="152"/>
        <end position="550"/>
    </location>
</feature>
<dbReference type="Gene3D" id="2.30.30.40">
    <property type="entry name" value="SH3 Domains"/>
    <property type="match status" value="1"/>
</dbReference>
<dbReference type="GO" id="GO:0035556">
    <property type="term" value="P:intracellular signal transduction"/>
    <property type="evidence" value="ECO:0007669"/>
    <property type="project" value="InterPro"/>
</dbReference>
<feature type="compositionally biased region" description="Basic and acidic residues" evidence="4">
    <location>
        <begin position="918"/>
        <end position="936"/>
    </location>
</feature>
<dbReference type="SMART" id="SM00325">
    <property type="entry name" value="RhoGEF"/>
    <property type="match status" value="1"/>
</dbReference>
<name>A0A9N9TPC2_PHYSR</name>